<dbReference type="PANTHER" id="PTHR46066">
    <property type="entry name" value="CHITINASE DOMAIN-CONTAINING PROTEIN 1 FAMILY MEMBER"/>
    <property type="match status" value="1"/>
</dbReference>
<dbReference type="Gene3D" id="3.20.20.80">
    <property type="entry name" value="Glycosidases"/>
    <property type="match status" value="1"/>
</dbReference>
<dbReference type="EMBL" id="CAEZWW010000032">
    <property type="protein sequence ID" value="CAB4667076.1"/>
    <property type="molecule type" value="Genomic_DNA"/>
</dbReference>
<dbReference type="PROSITE" id="PS01095">
    <property type="entry name" value="GH18_1"/>
    <property type="match status" value="1"/>
</dbReference>
<reference evidence="4" key="1">
    <citation type="submission" date="2020-05" db="EMBL/GenBank/DDBJ databases">
        <authorList>
            <person name="Chiriac C."/>
            <person name="Salcher M."/>
            <person name="Ghai R."/>
            <person name="Kavagutti S V."/>
        </authorList>
    </citation>
    <scope>NUCLEOTIDE SEQUENCE</scope>
</reference>
<dbReference type="InterPro" id="IPR017853">
    <property type="entry name" value="GH"/>
</dbReference>
<dbReference type="GO" id="GO:0008061">
    <property type="term" value="F:chitin binding"/>
    <property type="evidence" value="ECO:0007669"/>
    <property type="project" value="InterPro"/>
</dbReference>
<organism evidence="4">
    <name type="scientific">freshwater metagenome</name>
    <dbReference type="NCBI Taxonomy" id="449393"/>
    <lineage>
        <taxon>unclassified sequences</taxon>
        <taxon>metagenomes</taxon>
        <taxon>ecological metagenomes</taxon>
    </lineage>
</organism>
<gene>
    <name evidence="4" type="ORF">UFOPK2310_00408</name>
</gene>
<accession>A0A6J6LZ50</accession>
<sequence length="601" mass="62600">MRRALVGLLLVSTFLASSLIAPSAANAAPARIASGWIPYWVTSPSKPQGINSAVANADLFTDVSPFWYSALVGGPAGVQVKINPNFGNGAANIAWAMGQLKAAGLLVLPAIADGTGKGKMAAALADPAKRAVHVADIVNLVMANGFDGIDLDYEVFAFSDGSSSWGATQPNWTAFIQELGAALHAQGKLLAVTIPPPCSLAGTCSEKTGYWVYNIAGIAPHADRIRIMAYDYHYNGIGPIAPIGWVRSLAQYGAAVAGGPKIQIGVPTYGRAWTKKSAAGKYQLTGNCPSAGTSSYNSLTKMASATDAEIPGLLASVGVAPEAIVWDAASAESWVEYDKSVQWTDGSGVAQTCTARRIMWWVGPQAVLARTQLVGELGLSAAAYWTIGGEDPSQWALIRTYATQLAPAATEVTVTATPRVTFNTPVNIAATIASGGAPLAGLGVTLQFLKNGSTVWANVASAATAADGTVAFAPVVTEFGQWRIYAPGDTGRAEQASDPVPVEVAAMVTVATPKHKVKVKTKIIMRVVAQPARAKQVVLVQIQRGDGWRTVGKDRTNAKGVAKIAVTSLKQPGEYVYRAVAQARSDISEGASAPLTITVRK</sequence>
<evidence type="ECO:0000313" key="4">
    <source>
        <dbReference type="EMBL" id="CAB4667076.1"/>
    </source>
</evidence>
<protein>
    <submittedName>
        <fullName evidence="4">Unannotated protein</fullName>
    </submittedName>
</protein>
<dbReference type="SUPFAM" id="SSF51445">
    <property type="entry name" value="(Trans)glycosidases"/>
    <property type="match status" value="1"/>
</dbReference>
<feature type="domain" description="GH18" evidence="3">
    <location>
        <begin position="34"/>
        <end position="408"/>
    </location>
</feature>
<keyword evidence="2" id="KW-0326">Glycosidase</keyword>
<name>A0A6J6LZ50_9ZZZZ</name>
<keyword evidence="1" id="KW-0378">Hydrolase</keyword>
<dbReference type="InterPro" id="IPR001223">
    <property type="entry name" value="Glyco_hydro18_cat"/>
</dbReference>
<proteinExistence type="predicted"/>
<dbReference type="GO" id="GO:0005975">
    <property type="term" value="P:carbohydrate metabolic process"/>
    <property type="evidence" value="ECO:0007669"/>
    <property type="project" value="InterPro"/>
</dbReference>
<dbReference type="Pfam" id="PF00704">
    <property type="entry name" value="Glyco_hydro_18"/>
    <property type="match status" value="1"/>
</dbReference>
<dbReference type="SMART" id="SM00636">
    <property type="entry name" value="Glyco_18"/>
    <property type="match status" value="1"/>
</dbReference>
<dbReference type="PROSITE" id="PS51910">
    <property type="entry name" value="GH18_2"/>
    <property type="match status" value="1"/>
</dbReference>
<dbReference type="AlphaFoldDB" id="A0A6J6LZ50"/>
<dbReference type="InterPro" id="IPR011583">
    <property type="entry name" value="Chitinase_II/V-like_cat"/>
</dbReference>
<evidence type="ECO:0000256" key="2">
    <source>
        <dbReference type="ARBA" id="ARBA00023295"/>
    </source>
</evidence>
<dbReference type="PANTHER" id="PTHR46066:SF2">
    <property type="entry name" value="CHITINASE DOMAIN-CONTAINING PROTEIN 1"/>
    <property type="match status" value="1"/>
</dbReference>
<dbReference type="InterPro" id="IPR001579">
    <property type="entry name" value="Glyco_hydro_18_chit_AS"/>
</dbReference>
<evidence type="ECO:0000259" key="3">
    <source>
        <dbReference type="PROSITE" id="PS51910"/>
    </source>
</evidence>
<evidence type="ECO:0000256" key="1">
    <source>
        <dbReference type="ARBA" id="ARBA00022801"/>
    </source>
</evidence>
<dbReference type="GO" id="GO:0004553">
    <property type="term" value="F:hydrolase activity, hydrolyzing O-glycosyl compounds"/>
    <property type="evidence" value="ECO:0007669"/>
    <property type="project" value="InterPro"/>
</dbReference>